<evidence type="ECO:0000313" key="1">
    <source>
        <dbReference type="EMBL" id="KOS42042.1"/>
    </source>
</evidence>
<proteinExistence type="predicted"/>
<gene>
    <name evidence="1" type="ORF">ACN38_g7080</name>
</gene>
<dbReference type="EMBL" id="LHQQ01000115">
    <property type="protein sequence ID" value="KOS42042.1"/>
    <property type="molecule type" value="Genomic_DNA"/>
</dbReference>
<dbReference type="AlphaFoldDB" id="A0A0M9WEQ5"/>
<dbReference type="Proteomes" id="UP000037696">
    <property type="component" value="Unassembled WGS sequence"/>
</dbReference>
<organism evidence="1 2">
    <name type="scientific">Penicillium nordicum</name>
    <dbReference type="NCBI Taxonomy" id="229535"/>
    <lineage>
        <taxon>Eukaryota</taxon>
        <taxon>Fungi</taxon>
        <taxon>Dikarya</taxon>
        <taxon>Ascomycota</taxon>
        <taxon>Pezizomycotina</taxon>
        <taxon>Eurotiomycetes</taxon>
        <taxon>Eurotiomycetidae</taxon>
        <taxon>Eurotiales</taxon>
        <taxon>Aspergillaceae</taxon>
        <taxon>Penicillium</taxon>
    </lineage>
</organism>
<comment type="caution">
    <text evidence="1">The sequence shown here is derived from an EMBL/GenBank/DDBJ whole genome shotgun (WGS) entry which is preliminary data.</text>
</comment>
<accession>A0A0M9WEQ5</accession>
<sequence>MQEAPCKMISGSGMQVARTSVIGTRIIKRILSLSEDNRKSEILLIKSRDRTAPLVDIQIRSLNSFIQ</sequence>
<reference evidence="1 2" key="1">
    <citation type="submission" date="2015-08" db="EMBL/GenBank/DDBJ databases">
        <title>Genome sequencing of Penicillium nordicum.</title>
        <authorList>
            <person name="Nguyen H.D."/>
            <person name="Seifert K.A."/>
        </authorList>
    </citation>
    <scope>NUCLEOTIDE SEQUENCE [LARGE SCALE GENOMIC DNA]</scope>
    <source>
        <strain evidence="1 2">DAOMC 185683</strain>
    </source>
</reference>
<evidence type="ECO:0000313" key="2">
    <source>
        <dbReference type="Proteomes" id="UP000037696"/>
    </source>
</evidence>
<protein>
    <submittedName>
        <fullName evidence="1">Uncharacterized protein</fullName>
    </submittedName>
</protein>
<keyword evidence="2" id="KW-1185">Reference proteome</keyword>
<name>A0A0M9WEQ5_9EURO</name>